<dbReference type="EMBL" id="CAKOGL010000017">
    <property type="protein sequence ID" value="CAH2097136.1"/>
    <property type="molecule type" value="Genomic_DNA"/>
</dbReference>
<keyword evidence="3" id="KW-1185">Reference proteome</keyword>
<evidence type="ECO:0000313" key="2">
    <source>
        <dbReference type="EMBL" id="CAH2097136.1"/>
    </source>
</evidence>
<organism evidence="2 3">
    <name type="scientific">Euphydryas editha</name>
    <name type="common">Edith's checkerspot</name>
    <dbReference type="NCBI Taxonomy" id="104508"/>
    <lineage>
        <taxon>Eukaryota</taxon>
        <taxon>Metazoa</taxon>
        <taxon>Ecdysozoa</taxon>
        <taxon>Arthropoda</taxon>
        <taxon>Hexapoda</taxon>
        <taxon>Insecta</taxon>
        <taxon>Pterygota</taxon>
        <taxon>Neoptera</taxon>
        <taxon>Endopterygota</taxon>
        <taxon>Lepidoptera</taxon>
        <taxon>Glossata</taxon>
        <taxon>Ditrysia</taxon>
        <taxon>Papilionoidea</taxon>
        <taxon>Nymphalidae</taxon>
        <taxon>Nymphalinae</taxon>
        <taxon>Euphydryas</taxon>
    </lineage>
</organism>
<proteinExistence type="predicted"/>
<comment type="caution">
    <text evidence="2">The sequence shown here is derived from an EMBL/GenBank/DDBJ whole genome shotgun (WGS) entry which is preliminary data.</text>
</comment>
<dbReference type="AlphaFoldDB" id="A0AAU9UDP2"/>
<name>A0AAU9UDP2_EUPED</name>
<gene>
    <name evidence="2" type="ORF">EEDITHA_LOCUS12396</name>
</gene>
<sequence>MVRTALKKARRGVRNNPLPEKRGHHTAFNKFDEDNMKFANDHIDSFPKVPPHWCRKDTKKDLLGDNSRQ</sequence>
<feature type="region of interest" description="Disordered" evidence="1">
    <location>
        <begin position="1"/>
        <end position="25"/>
    </location>
</feature>
<accession>A0AAU9UDP2</accession>
<reference evidence="2" key="1">
    <citation type="submission" date="2022-03" db="EMBL/GenBank/DDBJ databases">
        <authorList>
            <person name="Tunstrom K."/>
        </authorList>
    </citation>
    <scope>NUCLEOTIDE SEQUENCE</scope>
</reference>
<dbReference type="Proteomes" id="UP001153954">
    <property type="component" value="Unassembled WGS sequence"/>
</dbReference>
<evidence type="ECO:0000313" key="3">
    <source>
        <dbReference type="Proteomes" id="UP001153954"/>
    </source>
</evidence>
<feature type="compositionally biased region" description="Basic residues" evidence="1">
    <location>
        <begin position="1"/>
        <end position="13"/>
    </location>
</feature>
<evidence type="ECO:0000256" key="1">
    <source>
        <dbReference type="SAM" id="MobiDB-lite"/>
    </source>
</evidence>
<protein>
    <submittedName>
        <fullName evidence="2">Uncharacterized protein</fullName>
    </submittedName>
</protein>